<dbReference type="STRING" id="212602.A0A420HFF5"/>
<accession>A0A420HFF5</accession>
<dbReference type="SUPFAM" id="SSF51735">
    <property type="entry name" value="NAD(P)-binding Rossmann-fold domains"/>
    <property type="match status" value="1"/>
</dbReference>
<evidence type="ECO:0000313" key="5">
    <source>
        <dbReference type="Proteomes" id="UP000286134"/>
    </source>
</evidence>
<proteinExistence type="predicted"/>
<dbReference type="InterPro" id="IPR013120">
    <property type="entry name" value="FAR_NAD-bd"/>
</dbReference>
<evidence type="ECO:0000259" key="3">
    <source>
        <dbReference type="Pfam" id="PF07993"/>
    </source>
</evidence>
<dbReference type="Pfam" id="PF07993">
    <property type="entry name" value="NAD_binding_4"/>
    <property type="match status" value="1"/>
</dbReference>
<organism evidence="4 5">
    <name type="scientific">Erysiphe neolycopersici</name>
    <dbReference type="NCBI Taxonomy" id="212602"/>
    <lineage>
        <taxon>Eukaryota</taxon>
        <taxon>Fungi</taxon>
        <taxon>Dikarya</taxon>
        <taxon>Ascomycota</taxon>
        <taxon>Pezizomycotina</taxon>
        <taxon>Leotiomycetes</taxon>
        <taxon>Erysiphales</taxon>
        <taxon>Erysiphaceae</taxon>
        <taxon>Erysiphe</taxon>
    </lineage>
</organism>
<feature type="domain" description="Thioester reductase (TE)" evidence="3">
    <location>
        <begin position="12"/>
        <end position="104"/>
    </location>
</feature>
<comment type="caution">
    <text evidence="4">The sequence shown here is derived from an EMBL/GenBank/DDBJ whole genome shotgun (WGS) entry which is preliminary data.</text>
</comment>
<keyword evidence="2" id="KW-0597">Phosphoprotein</keyword>
<keyword evidence="1" id="KW-0596">Phosphopantetheine</keyword>
<dbReference type="PANTHER" id="PTHR43439:SF2">
    <property type="entry name" value="ENZYME, PUTATIVE (JCVI)-RELATED"/>
    <property type="match status" value="1"/>
</dbReference>
<evidence type="ECO:0000313" key="4">
    <source>
        <dbReference type="EMBL" id="RKF56109.1"/>
    </source>
</evidence>
<dbReference type="AlphaFoldDB" id="A0A420HFF5"/>
<dbReference type="InterPro" id="IPR036291">
    <property type="entry name" value="NAD(P)-bd_dom_sf"/>
</dbReference>
<reference evidence="4 5" key="1">
    <citation type="journal article" date="2018" name="BMC Genomics">
        <title>Comparative genome analyses reveal sequence features reflecting distinct modes of host-adaptation between dicot and monocot powdery mildew.</title>
        <authorList>
            <person name="Wu Y."/>
            <person name="Ma X."/>
            <person name="Pan Z."/>
            <person name="Kale S.D."/>
            <person name="Song Y."/>
            <person name="King H."/>
            <person name="Zhang Q."/>
            <person name="Presley C."/>
            <person name="Deng X."/>
            <person name="Wei C.I."/>
            <person name="Xiao S."/>
        </authorList>
    </citation>
    <scope>NUCLEOTIDE SEQUENCE [LARGE SCALE GENOMIC DNA]</scope>
    <source>
        <strain evidence="4">UMSG2</strain>
    </source>
</reference>
<evidence type="ECO:0000256" key="1">
    <source>
        <dbReference type="ARBA" id="ARBA00022450"/>
    </source>
</evidence>
<protein>
    <recommendedName>
        <fullName evidence="3">Thioester reductase (TE) domain-containing protein</fullName>
    </recommendedName>
</protein>
<name>A0A420HFF5_9PEZI</name>
<keyword evidence="5" id="KW-1185">Reference proteome</keyword>
<evidence type="ECO:0000256" key="2">
    <source>
        <dbReference type="ARBA" id="ARBA00022553"/>
    </source>
</evidence>
<dbReference type="Proteomes" id="UP000286134">
    <property type="component" value="Unassembled WGS sequence"/>
</dbReference>
<gene>
    <name evidence="4" type="ORF">OnM2_084043</name>
</gene>
<sequence>MPEKDIPSFEPQHAFNLGYSQSKWVAEAVLTSLSKKYLTIATSILRVGQLSGDTIKGIWNPREAWPLMIDASLFSFSGVKLPDLASLMLPAIDWLPVDLAAKAICETIKIGTNKEVEFLQISNKNSRNHISWHQFQRWFSTWAEEKGIIFNIVESKIWLNELEEQQHKAKALIPLWRKNWQDDEAITNPLVVRNEIDDGILCAKYIWRLLDSIYERRNPEYY</sequence>
<dbReference type="OrthoDB" id="429813at2759"/>
<dbReference type="EMBL" id="MCFK01008404">
    <property type="protein sequence ID" value="RKF56109.1"/>
    <property type="molecule type" value="Genomic_DNA"/>
</dbReference>
<dbReference type="InterPro" id="IPR051414">
    <property type="entry name" value="Adenylate-forming_Reductase"/>
</dbReference>
<dbReference type="Gene3D" id="3.40.50.720">
    <property type="entry name" value="NAD(P)-binding Rossmann-like Domain"/>
    <property type="match status" value="1"/>
</dbReference>
<dbReference type="PANTHER" id="PTHR43439">
    <property type="entry name" value="PHENYLACETATE-COENZYME A LIGASE"/>
    <property type="match status" value="1"/>
</dbReference>